<evidence type="ECO:0000313" key="3">
    <source>
        <dbReference type="RefSeq" id="XP_029003377.1"/>
    </source>
</evidence>
<dbReference type="PANTHER" id="PTHR33504:SF2">
    <property type="entry name" value="PROTEIN MFI"/>
    <property type="match status" value="1"/>
</dbReference>
<dbReference type="RefSeq" id="XP_029003377.1">
    <property type="nucleotide sequence ID" value="XM_029147544.3"/>
</dbReference>
<organism evidence="2 3">
    <name type="scientific">Betta splendens</name>
    <name type="common">Siamese fighting fish</name>
    <dbReference type="NCBI Taxonomy" id="158456"/>
    <lineage>
        <taxon>Eukaryota</taxon>
        <taxon>Metazoa</taxon>
        <taxon>Chordata</taxon>
        <taxon>Craniata</taxon>
        <taxon>Vertebrata</taxon>
        <taxon>Euteleostomi</taxon>
        <taxon>Actinopterygii</taxon>
        <taxon>Neopterygii</taxon>
        <taxon>Teleostei</taxon>
        <taxon>Neoteleostei</taxon>
        <taxon>Acanthomorphata</taxon>
        <taxon>Anabantaria</taxon>
        <taxon>Anabantiformes</taxon>
        <taxon>Anabantoidei</taxon>
        <taxon>Osphronemidae</taxon>
        <taxon>Betta</taxon>
    </lineage>
</organism>
<dbReference type="OrthoDB" id="10253073at2759"/>
<sequence length="266" mass="30950">MSSQDQVVQEEQLALQAAAARTIQRAWCSYVYREVFKYFKELINHCNQQDPQSALKTVNPRETELLDAAAGVVIRFRLGGTSFPPSIYYKIFTQRPIADVCAGSPRDYTQPGLRRPVARQTNNGWPLAQEAGSGRYQRVENNSWRLFWVKAAPAGEDAEICKNQKMDFHYSKMQRQQDVFRWKKRRRIEWLKQMYSRGRPQAQSLRRHVVSPVEDADREVQEEEEEDADVLQLLSWSSTLDFDRYIEEWRRLACSHSSEPGSGTLL</sequence>
<dbReference type="GeneID" id="114853766"/>
<feature type="region of interest" description="Disordered" evidence="1">
    <location>
        <begin position="202"/>
        <end position="225"/>
    </location>
</feature>
<protein>
    <submittedName>
        <fullName evidence="3">Protein MFI isoform X1</fullName>
    </submittedName>
</protein>
<feature type="compositionally biased region" description="Acidic residues" evidence="1">
    <location>
        <begin position="214"/>
        <end position="225"/>
    </location>
</feature>
<dbReference type="AlphaFoldDB" id="A0A6P7MAN9"/>
<proteinExistence type="predicted"/>
<accession>A0A6P7MAN9</accession>
<keyword evidence="2" id="KW-1185">Reference proteome</keyword>
<dbReference type="CTD" id="102347917"/>
<evidence type="ECO:0000313" key="2">
    <source>
        <dbReference type="Proteomes" id="UP000515150"/>
    </source>
</evidence>
<dbReference type="InParanoid" id="A0A6P7MAN9"/>
<dbReference type="KEGG" id="bspl:114853766"/>
<evidence type="ECO:0000256" key="1">
    <source>
        <dbReference type="SAM" id="MobiDB-lite"/>
    </source>
</evidence>
<gene>
    <name evidence="3" type="primary">c4h11orf65</name>
</gene>
<name>A0A6P7MAN9_BETSP</name>
<dbReference type="Proteomes" id="UP000515150">
    <property type="component" value="Chromosome 4"/>
</dbReference>
<dbReference type="PANTHER" id="PTHR33504">
    <property type="entry name" value="NADH DEHYDROGENASE (UBIQUINONE) 1 BETA SUBCOMPLEX, 4"/>
    <property type="match status" value="1"/>
</dbReference>
<reference evidence="3" key="1">
    <citation type="submission" date="2025-08" db="UniProtKB">
        <authorList>
            <consortium name="RefSeq"/>
        </authorList>
    </citation>
    <scope>IDENTIFICATION</scope>
</reference>